<name>A0A8J8P455_HALGN</name>
<proteinExistence type="predicted"/>
<dbReference type="AlphaFoldDB" id="A0A8J8P455"/>
<keyword evidence="2" id="KW-1185">Reference proteome</keyword>
<evidence type="ECO:0000313" key="2">
    <source>
        <dbReference type="Proteomes" id="UP000785679"/>
    </source>
</evidence>
<evidence type="ECO:0000313" key="1">
    <source>
        <dbReference type="EMBL" id="TNV85695.1"/>
    </source>
</evidence>
<sequence length="280" mass="32210">MTNSISFNFRDGLYLVKNDMVVQKYMIEETFLHLNEDFRQEFPKVGGSQFMETYTKESPIRQMEREKFVWYIYPFKNGSSEFYTTTAQQMKDIDTCHFMHYLAKVFTNLSPLLATKDIQHLSFKSGVFCFAPGNNELFFHNISPTKTPVECYCDAMGNCYYSPLCRGFFLAGLANPNISVQTDMFIVASRDRIALPVCAPIVDPRPESKGAFIATQCGNINPTYSFDRPNQGNLVMDLYFYNLNSTNYVMTDNQEIVSEIYQEVKSCSGVKNGTRPRLRQ</sequence>
<accession>A0A8J8P455</accession>
<dbReference type="Proteomes" id="UP000785679">
    <property type="component" value="Unassembled WGS sequence"/>
</dbReference>
<comment type="caution">
    <text evidence="1">The sequence shown here is derived from an EMBL/GenBank/DDBJ whole genome shotgun (WGS) entry which is preliminary data.</text>
</comment>
<organism evidence="1 2">
    <name type="scientific">Halteria grandinella</name>
    <dbReference type="NCBI Taxonomy" id="5974"/>
    <lineage>
        <taxon>Eukaryota</taxon>
        <taxon>Sar</taxon>
        <taxon>Alveolata</taxon>
        <taxon>Ciliophora</taxon>
        <taxon>Intramacronucleata</taxon>
        <taxon>Spirotrichea</taxon>
        <taxon>Stichotrichia</taxon>
        <taxon>Sporadotrichida</taxon>
        <taxon>Halteriidae</taxon>
        <taxon>Halteria</taxon>
    </lineage>
</organism>
<protein>
    <submittedName>
        <fullName evidence="1">Uncharacterized protein</fullName>
    </submittedName>
</protein>
<gene>
    <name evidence="1" type="ORF">FGO68_gene4110</name>
</gene>
<reference evidence="1" key="1">
    <citation type="submission" date="2019-06" db="EMBL/GenBank/DDBJ databases">
        <authorList>
            <person name="Zheng W."/>
        </authorList>
    </citation>
    <scope>NUCLEOTIDE SEQUENCE</scope>
    <source>
        <strain evidence="1">QDHG01</strain>
    </source>
</reference>
<dbReference type="EMBL" id="RRYP01001622">
    <property type="protein sequence ID" value="TNV85695.1"/>
    <property type="molecule type" value="Genomic_DNA"/>
</dbReference>